<dbReference type="Gene3D" id="3.20.20.140">
    <property type="entry name" value="Metal-dependent hydrolases"/>
    <property type="match status" value="1"/>
</dbReference>
<dbReference type="InterPro" id="IPR006680">
    <property type="entry name" value="Amidohydro-rel"/>
</dbReference>
<dbReference type="PANTHER" id="PTHR43794">
    <property type="entry name" value="AMINOHYDROLASE SSNA-RELATED"/>
    <property type="match status" value="1"/>
</dbReference>
<gene>
    <name evidence="3" type="ORF">TCE0_017r03636</name>
</gene>
<keyword evidence="1" id="KW-0378">Hydrolase</keyword>
<comment type="caution">
    <text evidence="3">The sequence shown here is derived from an EMBL/GenBank/DDBJ whole genome shotgun (WGS) entry which is preliminary data.</text>
</comment>
<feature type="domain" description="Amidohydrolase-related" evidence="2">
    <location>
        <begin position="57"/>
        <end position="417"/>
    </location>
</feature>
<evidence type="ECO:0000313" key="4">
    <source>
        <dbReference type="Proteomes" id="UP000053095"/>
    </source>
</evidence>
<protein>
    <recommendedName>
        <fullName evidence="2">Amidohydrolase-related domain-containing protein</fullName>
    </recommendedName>
</protein>
<dbReference type="InterPro" id="IPR050287">
    <property type="entry name" value="MTA/SAH_deaminase"/>
</dbReference>
<name>A0A6V8H2Z4_TALPI</name>
<dbReference type="GO" id="GO:0016810">
    <property type="term" value="F:hydrolase activity, acting on carbon-nitrogen (but not peptide) bonds"/>
    <property type="evidence" value="ECO:0007669"/>
    <property type="project" value="InterPro"/>
</dbReference>
<sequence length="1083" mass="119848">MATSILLRNGTVLSHDGDKVVVLKNHDILIVGNTIRQIGQNLTLPGEGRVIDCTDKIVSPGFIDTHHHLWQTQLKGRHGDEGFMDYMVSGGIQAYNYSPEDIFWGQLAGCLQSINAGVTTVVDHAHMTYSPENATEALRATTSSGLRSIFCYSAIWRIKSWSSEVEYDGTLLPDWWHATLASLAKSAPYGDGRVSLGVGFDQFQLPKEEVMNLYEKARELGVKLMTSHYVAHFMKNSVNILSDYGLLDNSILLSHVNGISESDVALLTSKGAHITTTPETEMQMLGEIVAFRSDTKSHASIGVDCHSNNSSDLLTQLRMGLQYARAAENSQAIGQGKYPSVKIKVEEAFNLGTIQGAKAINMQDQIGSLEVGKRADIVVFEASSPGMVCAAEEDPIGAVILHAGTGDVETVIVDGVVRKERGKLADVRVLDGLGSTEKAVEMTWGKIHEKELYNPHRRNIISQLSDRFSKAIATGSPIIATVIENNEESHILNNYNGWINPEDLPPMPQCIVQQHHSTWLAAMTDCTAKQCTSHFAFICTHHQWLTEVSCLSTHFSPDLLKSYLPYCSRSVLSKAQLYSWVWNTTSRTWFVDVGDANELQNLSPASLVDGYADVDVMNYAPVCLTESVPTPSRGAYRHVMASCMFTGSTQNMGNAARPWEYSESLQSIIPLSYETVGYDLTGHHISEGSYFDKNCFCSYFAIDPENEPCSGSRGIDLTRERLWINATCGSSSLPQNWTDTLQTTDLAYIPLEDWNWPKCVADMTKQVIELSEQCVAEACEVDSDGYCSKIKPAVERACFCHNISYNSCGGSCQIFETRIDYVNWLRSMCGDVDDWHGLPDDWRRLAAPTALDMIPWKWTVKPSNITGNCVSKGWKLGSIALVNITTLLAMLLIQRTSIRQIAHRWQPRSWYSKGLLIAASQILANFINTLLVQRTPGYEEVPDTQLLLLWCTMPRLLSWLPILLVGVQPFETMNMSAVGACLFAEVILQGFSSYYMLMTVSKNKMSSPQISTSSGSKPVDPYKAKNYDPNAPVQEKIEDLVKFIKEIKYGMLTTKASDSDLLSSRAMALAGTVCHSLFGPLLS</sequence>
<dbReference type="Proteomes" id="UP000053095">
    <property type="component" value="Unassembled WGS sequence"/>
</dbReference>
<dbReference type="Gene3D" id="2.30.40.10">
    <property type="entry name" value="Urease, subunit C, domain 1"/>
    <property type="match status" value="1"/>
</dbReference>
<evidence type="ECO:0000313" key="3">
    <source>
        <dbReference type="EMBL" id="GAM35360.1"/>
    </source>
</evidence>
<evidence type="ECO:0000259" key="2">
    <source>
        <dbReference type="Pfam" id="PF01979"/>
    </source>
</evidence>
<dbReference type="AlphaFoldDB" id="A0A6V8H2Z4"/>
<proteinExistence type="predicted"/>
<reference evidence="4" key="1">
    <citation type="journal article" date="2015" name="Genome Announc.">
        <title>Draft genome sequence of Talaromyces cellulolyticus strain Y-94, a source of lignocellulosic biomass-degrading enzymes.</title>
        <authorList>
            <person name="Fujii T."/>
            <person name="Koike H."/>
            <person name="Sawayama S."/>
            <person name="Yano S."/>
            <person name="Inoue H."/>
        </authorList>
    </citation>
    <scope>NUCLEOTIDE SEQUENCE [LARGE SCALE GENOMIC DNA]</scope>
    <source>
        <strain evidence="4">Y-94</strain>
    </source>
</reference>
<dbReference type="PANTHER" id="PTHR43794:SF11">
    <property type="entry name" value="AMIDOHYDROLASE-RELATED DOMAIN-CONTAINING PROTEIN"/>
    <property type="match status" value="1"/>
</dbReference>
<evidence type="ECO:0000256" key="1">
    <source>
        <dbReference type="ARBA" id="ARBA00022801"/>
    </source>
</evidence>
<accession>A0A6V8H2Z4</accession>
<dbReference type="Pfam" id="PF01979">
    <property type="entry name" value="Amidohydro_1"/>
    <property type="match status" value="1"/>
</dbReference>
<organism evidence="3 4">
    <name type="scientific">Talaromyces pinophilus</name>
    <name type="common">Penicillium pinophilum</name>
    <dbReference type="NCBI Taxonomy" id="128442"/>
    <lineage>
        <taxon>Eukaryota</taxon>
        <taxon>Fungi</taxon>
        <taxon>Dikarya</taxon>
        <taxon>Ascomycota</taxon>
        <taxon>Pezizomycotina</taxon>
        <taxon>Eurotiomycetes</taxon>
        <taxon>Eurotiomycetidae</taxon>
        <taxon>Eurotiales</taxon>
        <taxon>Trichocomaceae</taxon>
        <taxon>Talaromyces</taxon>
        <taxon>Talaromyces sect. Talaromyces</taxon>
    </lineage>
</organism>
<keyword evidence="4" id="KW-1185">Reference proteome</keyword>
<dbReference type="SUPFAM" id="SSF51556">
    <property type="entry name" value="Metallo-dependent hydrolases"/>
    <property type="match status" value="1"/>
</dbReference>
<dbReference type="InterPro" id="IPR011059">
    <property type="entry name" value="Metal-dep_hydrolase_composite"/>
</dbReference>
<dbReference type="InterPro" id="IPR032466">
    <property type="entry name" value="Metal_Hydrolase"/>
</dbReference>
<dbReference type="SUPFAM" id="SSF51338">
    <property type="entry name" value="Composite domain of metallo-dependent hydrolases"/>
    <property type="match status" value="1"/>
</dbReference>
<dbReference type="EMBL" id="DF933813">
    <property type="protein sequence ID" value="GAM35360.1"/>
    <property type="molecule type" value="Genomic_DNA"/>
</dbReference>